<proteinExistence type="predicted"/>
<reference evidence="3 4" key="1">
    <citation type="submission" date="2020-08" db="EMBL/GenBank/DDBJ databases">
        <title>Putative novel bacterial strains isolated from necrotic wheat leaf tissues caused by Xanthomonas translucens.</title>
        <authorList>
            <person name="Tambong J.T."/>
        </authorList>
    </citation>
    <scope>NUCLEOTIDE SEQUENCE [LARGE SCALE GENOMIC DNA]</scope>
    <source>
        <strain evidence="4">DOAB 1063</strain>
    </source>
</reference>
<dbReference type="PANTHER" id="PTHR43433:SF8">
    <property type="entry name" value="BIFUNCTIONAL LIPASE_ADENYLATE CYCLASE LIPJ"/>
    <property type="match status" value="1"/>
</dbReference>
<dbReference type="InterPro" id="IPR016032">
    <property type="entry name" value="Sig_transdc_resp-reg_C-effctor"/>
</dbReference>
<evidence type="ECO:0000256" key="1">
    <source>
        <dbReference type="SAM" id="MobiDB-lite"/>
    </source>
</evidence>
<dbReference type="Gene3D" id="3.40.50.1820">
    <property type="entry name" value="alpha/beta hydrolase"/>
    <property type="match status" value="1"/>
</dbReference>
<dbReference type="InterPro" id="IPR036388">
    <property type="entry name" value="WH-like_DNA-bd_sf"/>
</dbReference>
<dbReference type="PANTHER" id="PTHR43433">
    <property type="entry name" value="HYDROLASE, ALPHA/BETA FOLD FAMILY PROTEIN"/>
    <property type="match status" value="1"/>
</dbReference>
<dbReference type="EMBL" id="JACONT010000001">
    <property type="protein sequence ID" value="MBC3940086.1"/>
    <property type="molecule type" value="Genomic_DNA"/>
</dbReference>
<accession>A0ABR7AI72</accession>
<dbReference type="InterPro" id="IPR029058">
    <property type="entry name" value="AB_hydrolase_fold"/>
</dbReference>
<feature type="domain" description="AB hydrolase-1" evidence="2">
    <location>
        <begin position="320"/>
        <end position="410"/>
    </location>
</feature>
<dbReference type="InterPro" id="IPR050471">
    <property type="entry name" value="AB_hydrolase"/>
</dbReference>
<organism evidence="3 4">
    <name type="scientific">Sphingomonas albertensis</name>
    <dbReference type="NCBI Taxonomy" id="2762591"/>
    <lineage>
        <taxon>Bacteria</taxon>
        <taxon>Pseudomonadati</taxon>
        <taxon>Pseudomonadota</taxon>
        <taxon>Alphaproteobacteria</taxon>
        <taxon>Sphingomonadales</taxon>
        <taxon>Sphingomonadaceae</taxon>
        <taxon>Sphingomonas</taxon>
    </lineage>
</organism>
<name>A0ABR7AI72_9SPHN</name>
<dbReference type="InterPro" id="IPR000073">
    <property type="entry name" value="AB_hydrolase_1"/>
</dbReference>
<comment type="caution">
    <text evidence="3">The sequence shown here is derived from an EMBL/GenBank/DDBJ whole genome shotgun (WGS) entry which is preliminary data.</text>
</comment>
<protein>
    <submittedName>
        <fullName evidence="3">Alpha/beta fold hydrolase</fullName>
    </submittedName>
</protein>
<evidence type="ECO:0000313" key="4">
    <source>
        <dbReference type="Proteomes" id="UP000597613"/>
    </source>
</evidence>
<dbReference type="GO" id="GO:0016787">
    <property type="term" value="F:hydrolase activity"/>
    <property type="evidence" value="ECO:0007669"/>
    <property type="project" value="UniProtKB-KW"/>
</dbReference>
<gene>
    <name evidence="3" type="ORF">H8S47_00125</name>
</gene>
<evidence type="ECO:0000313" key="3">
    <source>
        <dbReference type="EMBL" id="MBC3940086.1"/>
    </source>
</evidence>
<dbReference type="Proteomes" id="UP000597613">
    <property type="component" value="Unassembled WGS sequence"/>
</dbReference>
<evidence type="ECO:0000259" key="2">
    <source>
        <dbReference type="Pfam" id="PF00561"/>
    </source>
</evidence>
<dbReference type="Gene3D" id="1.10.10.10">
    <property type="entry name" value="Winged helix-like DNA-binding domain superfamily/Winged helix DNA-binding domain"/>
    <property type="match status" value="1"/>
</dbReference>
<dbReference type="SUPFAM" id="SSF46894">
    <property type="entry name" value="C-terminal effector domain of the bipartite response regulators"/>
    <property type="match status" value="1"/>
</dbReference>
<keyword evidence="4" id="KW-1185">Reference proteome</keyword>
<dbReference type="Pfam" id="PF00561">
    <property type="entry name" value="Abhydrolase_1"/>
    <property type="match status" value="1"/>
</dbReference>
<dbReference type="PRINTS" id="PR00111">
    <property type="entry name" value="ABHYDROLASE"/>
</dbReference>
<keyword evidence="3" id="KW-0378">Hydrolase</keyword>
<dbReference type="SUPFAM" id="SSF53474">
    <property type="entry name" value="alpha/beta-Hydrolases"/>
    <property type="match status" value="1"/>
</dbReference>
<sequence>MRGHGAAAFRTVAPPKPSVTGKPATFPTAPRLAITLLGPLTVVSAATTAKLPPSRKTRALLAYLIVEDRPHRREHLCDLLWDDGPDDPRGALRWSLSKLRAVIDVDRPSLVADRETVALRQDELETDLQRASRALDADTAAAADMVEALVALREPFLAGLDLPRLDRFTIWLAAQREAADRLRRLLLARYVKTAPLVPEDRLPWAREWFDVDCFNGAAAEELHATLSQLGRSADAAMVGQRFAATMVAAGLAAPAIASPPPSDAALTQEATPTLLQRQKIRFCEAADGVRLAYGCVGQGPPLVKAANWLNHLELDWDAPIWAPMFRELARDNTFVRYDERGNGMSDGAASDISFEAFVQDLETVVDAAGIDRFPLLGLSQGCAVAIAYAVRHPDRVSHLILWGGYAAGWRIDATPDETAEREAIITLVRQGWGRTDAGYRQMVTATFMPSATPEELEWFNAFQCQTVTPENAARYLEVFADIDVRNILGDVRAPTLVMHARGDRRIPLCQGGELAARIPGAEFVTLDSDNHLLLGREPASDAFVAHVRQFLAK</sequence>
<feature type="region of interest" description="Disordered" evidence="1">
    <location>
        <begin position="1"/>
        <end position="23"/>
    </location>
</feature>